<evidence type="ECO:0000256" key="8">
    <source>
        <dbReference type="RuleBase" id="RU365088"/>
    </source>
</evidence>
<dbReference type="GO" id="GO:1990961">
    <property type="term" value="P:xenobiotic detoxification by transmembrane export across the plasma membrane"/>
    <property type="evidence" value="ECO:0007669"/>
    <property type="project" value="InterPro"/>
</dbReference>
<evidence type="ECO:0000256" key="2">
    <source>
        <dbReference type="ARBA" id="ARBA00006236"/>
    </source>
</evidence>
<evidence type="ECO:0000259" key="9">
    <source>
        <dbReference type="PROSITE" id="PS50850"/>
    </source>
</evidence>
<feature type="transmembrane region" description="Helical" evidence="8">
    <location>
        <begin position="110"/>
        <end position="127"/>
    </location>
</feature>
<dbReference type="Proteomes" id="UP000548867">
    <property type="component" value="Unassembled WGS sequence"/>
</dbReference>
<evidence type="ECO:0000256" key="6">
    <source>
        <dbReference type="ARBA" id="ARBA00022989"/>
    </source>
</evidence>
<feature type="transmembrane region" description="Helical" evidence="8">
    <location>
        <begin position="218"/>
        <end position="237"/>
    </location>
</feature>
<evidence type="ECO:0000256" key="5">
    <source>
        <dbReference type="ARBA" id="ARBA00022692"/>
    </source>
</evidence>
<dbReference type="GO" id="GO:0005886">
    <property type="term" value="C:plasma membrane"/>
    <property type="evidence" value="ECO:0007669"/>
    <property type="project" value="UniProtKB-SubCell"/>
</dbReference>
<sequence length="402" mass="41891">MSQPVEIERQNPLRLMAVLCALMGFASISTDFYLPAMPTMARAFHVGPGAMEWTIAAYLVGFSSGQLFWGPAGDRFGRKRPIAIGLVLFVIGSAGCAMAGSAAAVIGWRMVQAVGACAGVVLSRAMVRDLYGPEKSGQMLSTLITVMAIAPLVGPLLGGQILLWAGWRAIFWLLVAVGILTGIGLATILETLPVERRSQAGLMQAFGDYRRLAVDRRVLSCALIGGFYYVGVYAYVAGSPLAFITYHHVPAQGFGVVFGLGILGIMAANMANVRLLPLYGGWALMRWGVGLAAASGLGMAIVAATDWGGMVALALCCFVFVAASGLIVANSMARAMAQHPRHAGSVSAMMGAAQYGSGMVGSALISFFADGTPRPMALTIAFGGIAAYACLGLNGKERKHGG</sequence>
<proteinExistence type="inferred from homology"/>
<evidence type="ECO:0000256" key="1">
    <source>
        <dbReference type="ARBA" id="ARBA00004651"/>
    </source>
</evidence>
<keyword evidence="4" id="KW-1003">Cell membrane</keyword>
<dbReference type="NCBIfam" id="TIGR00710">
    <property type="entry name" value="efflux_Bcr_CflA"/>
    <property type="match status" value="1"/>
</dbReference>
<protein>
    <recommendedName>
        <fullName evidence="8">Bcr/CflA family efflux transporter</fullName>
    </recommendedName>
</protein>
<accession>A0A7W6G881</accession>
<dbReference type="AlphaFoldDB" id="A0A7W6G881"/>
<evidence type="ECO:0000313" key="10">
    <source>
        <dbReference type="EMBL" id="MBB3957026.1"/>
    </source>
</evidence>
<dbReference type="SUPFAM" id="SSF103473">
    <property type="entry name" value="MFS general substrate transporter"/>
    <property type="match status" value="1"/>
</dbReference>
<feature type="transmembrane region" description="Helical" evidence="8">
    <location>
        <begin position="249"/>
        <end position="271"/>
    </location>
</feature>
<dbReference type="InterPro" id="IPR020846">
    <property type="entry name" value="MFS_dom"/>
</dbReference>
<keyword evidence="11" id="KW-1185">Reference proteome</keyword>
<dbReference type="Gene3D" id="1.20.1720.10">
    <property type="entry name" value="Multidrug resistance protein D"/>
    <property type="match status" value="1"/>
</dbReference>
<dbReference type="PANTHER" id="PTHR43124:SF3">
    <property type="entry name" value="CHLORAMPHENICOL EFFLUX PUMP RV0191"/>
    <property type="match status" value="1"/>
</dbReference>
<evidence type="ECO:0000256" key="7">
    <source>
        <dbReference type="ARBA" id="ARBA00023136"/>
    </source>
</evidence>
<dbReference type="InterPro" id="IPR004812">
    <property type="entry name" value="Efflux_drug-R_Bcr/CmlA"/>
</dbReference>
<dbReference type="InterPro" id="IPR011701">
    <property type="entry name" value="MFS"/>
</dbReference>
<dbReference type="PANTHER" id="PTHR43124">
    <property type="entry name" value="PURINE EFFLUX PUMP PBUE"/>
    <property type="match status" value="1"/>
</dbReference>
<name>A0A7W6G881_9SPHN</name>
<keyword evidence="3 8" id="KW-0813">Transport</keyword>
<feature type="domain" description="Major facilitator superfamily (MFS) profile" evidence="9">
    <location>
        <begin position="13"/>
        <end position="402"/>
    </location>
</feature>
<comment type="subcellular location">
    <subcellularLocation>
        <location evidence="8">Cell inner membrane</location>
        <topology evidence="8">Multi-pass membrane protein</topology>
    </subcellularLocation>
    <subcellularLocation>
        <location evidence="1">Cell membrane</location>
        <topology evidence="1">Multi-pass membrane protein</topology>
    </subcellularLocation>
</comment>
<dbReference type="InterPro" id="IPR036259">
    <property type="entry name" value="MFS_trans_sf"/>
</dbReference>
<keyword evidence="8" id="KW-0997">Cell inner membrane</keyword>
<evidence type="ECO:0000256" key="3">
    <source>
        <dbReference type="ARBA" id="ARBA00022448"/>
    </source>
</evidence>
<comment type="caution">
    <text evidence="10">The sequence shown here is derived from an EMBL/GenBank/DDBJ whole genome shotgun (WGS) entry which is preliminary data.</text>
</comment>
<feature type="transmembrane region" description="Helical" evidence="8">
    <location>
        <begin position="310"/>
        <end position="333"/>
    </location>
</feature>
<dbReference type="InterPro" id="IPR050189">
    <property type="entry name" value="MFS_Efflux_Transporters"/>
</dbReference>
<feature type="transmembrane region" description="Helical" evidence="8">
    <location>
        <begin position="283"/>
        <end position="304"/>
    </location>
</feature>
<keyword evidence="6 8" id="KW-1133">Transmembrane helix</keyword>
<feature type="transmembrane region" description="Helical" evidence="8">
    <location>
        <begin position="12"/>
        <end position="33"/>
    </location>
</feature>
<dbReference type="CDD" id="cd17320">
    <property type="entry name" value="MFS_MdfA_MDR_like"/>
    <property type="match status" value="1"/>
</dbReference>
<reference evidence="10 11" key="1">
    <citation type="submission" date="2020-08" db="EMBL/GenBank/DDBJ databases">
        <title>Genomic Encyclopedia of Type Strains, Phase IV (KMG-IV): sequencing the most valuable type-strain genomes for metagenomic binning, comparative biology and taxonomic classification.</title>
        <authorList>
            <person name="Goeker M."/>
        </authorList>
    </citation>
    <scope>NUCLEOTIDE SEQUENCE [LARGE SCALE GENOMIC DNA]</scope>
    <source>
        <strain evidence="10 11">DSM 27057</strain>
    </source>
</reference>
<organism evidence="10 11">
    <name type="scientific">Novosphingobium sediminicola</name>
    <dbReference type="NCBI Taxonomy" id="563162"/>
    <lineage>
        <taxon>Bacteria</taxon>
        <taxon>Pseudomonadati</taxon>
        <taxon>Pseudomonadota</taxon>
        <taxon>Alphaproteobacteria</taxon>
        <taxon>Sphingomonadales</taxon>
        <taxon>Sphingomonadaceae</taxon>
        <taxon>Novosphingobium</taxon>
    </lineage>
</organism>
<keyword evidence="7 8" id="KW-0472">Membrane</keyword>
<feature type="transmembrane region" description="Helical" evidence="8">
    <location>
        <begin position="375"/>
        <end position="393"/>
    </location>
</feature>
<dbReference type="Pfam" id="PF07690">
    <property type="entry name" value="MFS_1"/>
    <property type="match status" value="1"/>
</dbReference>
<keyword evidence="5 8" id="KW-0812">Transmembrane</keyword>
<feature type="transmembrane region" description="Helical" evidence="8">
    <location>
        <begin position="53"/>
        <end position="70"/>
    </location>
</feature>
<dbReference type="PROSITE" id="PS50850">
    <property type="entry name" value="MFS"/>
    <property type="match status" value="1"/>
</dbReference>
<evidence type="ECO:0000256" key="4">
    <source>
        <dbReference type="ARBA" id="ARBA00022475"/>
    </source>
</evidence>
<feature type="transmembrane region" description="Helical" evidence="8">
    <location>
        <begin position="169"/>
        <end position="189"/>
    </location>
</feature>
<evidence type="ECO:0000313" key="11">
    <source>
        <dbReference type="Proteomes" id="UP000548867"/>
    </source>
</evidence>
<dbReference type="GO" id="GO:0042910">
    <property type="term" value="F:xenobiotic transmembrane transporter activity"/>
    <property type="evidence" value="ECO:0007669"/>
    <property type="project" value="InterPro"/>
</dbReference>
<gene>
    <name evidence="10" type="ORF">GGR38_003999</name>
</gene>
<dbReference type="EMBL" id="JACIDX010000018">
    <property type="protein sequence ID" value="MBB3957026.1"/>
    <property type="molecule type" value="Genomic_DNA"/>
</dbReference>
<feature type="transmembrane region" description="Helical" evidence="8">
    <location>
        <begin position="139"/>
        <end position="163"/>
    </location>
</feature>
<feature type="transmembrane region" description="Helical" evidence="8">
    <location>
        <begin position="345"/>
        <end position="369"/>
    </location>
</feature>
<feature type="transmembrane region" description="Helical" evidence="8">
    <location>
        <begin position="82"/>
        <end position="104"/>
    </location>
</feature>
<comment type="similarity">
    <text evidence="2 8">Belongs to the major facilitator superfamily. Bcr/CmlA family.</text>
</comment>
<dbReference type="RefSeq" id="WP_343059180.1">
    <property type="nucleotide sequence ID" value="NZ_JACIDX010000018.1"/>
</dbReference>